<sequence length="51" mass="5746">MDNKKRLAYAIIQFLHDQLRHGGLSSDAQESLEGSRHPVPGDCVWGDGRRQ</sequence>
<proteinExistence type="evidence at protein level"/>
<reference evidence="3 4" key="3">
    <citation type="journal article" date="2004" name="Nature">
        <title>Finishing the euchromatic sequence of the human genome.</title>
        <authorList>
            <consortium name="International Human Genome Sequencing Consortium"/>
        </authorList>
    </citation>
    <scope>NUCLEOTIDE SEQUENCE [LARGE SCALE GENOMIC DNA]</scope>
</reference>
<dbReference type="Gene3D" id="1.20.5.420">
    <property type="entry name" value="Immunoglobulin FC, subunit C"/>
    <property type="match status" value="1"/>
</dbReference>
<dbReference type="OpenTargets" id="ENSG00000104969"/>
<reference evidence="3" key="5">
    <citation type="submission" date="2025-09" db="UniProtKB">
        <authorList>
            <consortium name="Ensembl"/>
        </authorList>
    </citation>
    <scope>IDENTIFICATION</scope>
</reference>
<dbReference type="Bgee" id="ENSG00000104969">
    <property type="expression patterns" value="Expressed in apex of heart and 164 other cell types or tissues"/>
</dbReference>
<dbReference type="EMBL" id="AC006538">
    <property type="status" value="NOT_ANNOTATED_CDS"/>
    <property type="molecule type" value="Genomic_DNA"/>
</dbReference>
<dbReference type="HGNC" id="HGNC:10819">
    <property type="gene designation" value="SGTA"/>
</dbReference>
<dbReference type="Ensembl" id="ENST00000678109.1">
    <property type="protein sequence ID" value="ENSP00000504855.1"/>
    <property type="gene ID" value="ENSG00000104969.12"/>
</dbReference>
<organism evidence="3 4">
    <name type="scientific">Homo sapiens</name>
    <name type="common">Human</name>
    <dbReference type="NCBI Taxonomy" id="9606"/>
    <lineage>
        <taxon>Eukaryota</taxon>
        <taxon>Metazoa</taxon>
        <taxon>Chordata</taxon>
        <taxon>Craniata</taxon>
        <taxon>Vertebrata</taxon>
        <taxon>Euteleostomi</taxon>
        <taxon>Mammalia</taxon>
        <taxon>Eutheria</taxon>
        <taxon>Euarchontoglires</taxon>
        <taxon>Primates</taxon>
        <taxon>Haplorrhini</taxon>
        <taxon>Catarrhini</taxon>
        <taxon>Hominidae</taxon>
        <taxon>Homo</taxon>
    </lineage>
</organism>
<dbReference type="OrthoDB" id="2335338at2759"/>
<keyword evidence="5 6" id="KW-1267">Proteomics identification</keyword>
<evidence type="ECO:0000313" key="4">
    <source>
        <dbReference type="Proteomes" id="UP000005640"/>
    </source>
</evidence>
<reference evidence="3 4" key="2">
    <citation type="journal article" date="2004" name="Nature">
        <title>The DNA sequence and biology of human chromosome 19.</title>
        <authorList>
            <person name="Grimwood J."/>
            <person name="Gordon L.A."/>
            <person name="Olsen A."/>
            <person name="Terry A."/>
            <person name="Schmutz J."/>
            <person name="Lamerdin J."/>
            <person name="Hellsten U."/>
            <person name="Goodstein D."/>
            <person name="Couronne O."/>
            <person name="Tran-Gyamfi M."/>
            <person name="Aerts A."/>
            <person name="Altherr M."/>
            <person name="Ashworth L."/>
            <person name="Bajorek E."/>
            <person name="Black S."/>
            <person name="Branscomb E."/>
            <person name="Caenepeel S."/>
            <person name="Carrano A."/>
            <person name="Caoile C."/>
            <person name="Chan Y.M."/>
            <person name="Christensen M."/>
            <person name="Cleland C.A."/>
            <person name="Copeland A."/>
            <person name="Dalin E."/>
            <person name="Dehal P."/>
            <person name="Denys M."/>
            <person name="Detter J.C."/>
            <person name="Escobar J."/>
            <person name="Flowers D."/>
            <person name="Fotopulos D."/>
            <person name="Garcia C."/>
            <person name="Georgescu A.M."/>
            <person name="Glavina T."/>
            <person name="Gomez M."/>
            <person name="Gonzales E."/>
            <person name="Groza M."/>
            <person name="Hammon N."/>
            <person name="Hawkins T."/>
            <person name="Haydu L."/>
            <person name="Ho I."/>
            <person name="Huang W."/>
            <person name="Israni S."/>
            <person name="Jett J."/>
            <person name="Kadner K."/>
            <person name="Kimball H."/>
            <person name="Kobayashi A."/>
            <person name="Larionov V."/>
            <person name="Leem S.H."/>
            <person name="Lopez F."/>
            <person name="Lou Y."/>
            <person name="Lowry S."/>
            <person name="Malfatti S."/>
            <person name="Martinez D."/>
            <person name="McCready P."/>
            <person name="Medina C."/>
            <person name="Morgan J."/>
            <person name="Nelson K."/>
            <person name="Nolan M."/>
            <person name="Ovcharenko I."/>
            <person name="Pitluck S."/>
            <person name="Pollard M."/>
            <person name="Popkie A.P."/>
            <person name="Predki P."/>
            <person name="Quan G."/>
            <person name="Ramirez L."/>
            <person name="Rash S."/>
            <person name="Retterer J."/>
            <person name="Rodriguez A."/>
            <person name="Rogers S."/>
            <person name="Salamov A."/>
            <person name="Salazar A."/>
            <person name="She X."/>
            <person name="Smith D."/>
            <person name="Slezak T."/>
            <person name="Solovyev V."/>
            <person name="Thayer N."/>
            <person name="Tice H."/>
            <person name="Tsai M."/>
            <person name="Ustaszewska A."/>
            <person name="Vo N."/>
            <person name="Wagner M."/>
            <person name="Wheeler J."/>
            <person name="Wu K."/>
            <person name="Xie G."/>
            <person name="Yang J."/>
            <person name="Dubchak I."/>
            <person name="Furey T.S."/>
            <person name="DeJong P."/>
            <person name="Dickson M."/>
            <person name="Gordon D."/>
            <person name="Eichler E.E."/>
            <person name="Pennacchio L.A."/>
            <person name="Richardson P."/>
            <person name="Stubbs L."/>
            <person name="Rokhsar D.S."/>
            <person name="Myers R.M."/>
            <person name="Rubin E.M."/>
            <person name="Lucas S.M."/>
        </authorList>
    </citation>
    <scope>NUCLEOTIDE SEQUENCE [LARGE SCALE GENOMIC DNA]</scope>
</reference>
<reference evidence="3 4" key="1">
    <citation type="journal article" date="2001" name="Nature">
        <title>Initial sequencing and analysis of the human genome.</title>
        <authorList>
            <consortium name="International Human Genome Sequencing Consortium"/>
            <person name="Lander E.S."/>
            <person name="Linton L.M."/>
            <person name="Birren B."/>
            <person name="Nusbaum C."/>
            <person name="Zody M.C."/>
            <person name="Baldwin J."/>
            <person name="Devon K."/>
            <person name="Dewar K."/>
            <person name="Doyle M."/>
            <person name="FitzHugh W."/>
            <person name="Funke R."/>
            <person name="Gage D."/>
            <person name="Harris K."/>
            <person name="Heaford A."/>
            <person name="Howland J."/>
            <person name="Kann L."/>
            <person name="Lehoczky J."/>
            <person name="LeVine R."/>
            <person name="McEwan P."/>
            <person name="McKernan K."/>
            <person name="Meldrim J."/>
            <person name="Mesirov J.P."/>
            <person name="Miranda C."/>
            <person name="Morris W."/>
            <person name="Naylor J."/>
            <person name="Raymond C."/>
            <person name="Rosetti M."/>
            <person name="Santos R."/>
            <person name="Sheridan A."/>
            <person name="Sougnez C."/>
            <person name="Stange-Thomann N."/>
            <person name="Stojanovic N."/>
            <person name="Subramanian A."/>
            <person name="Wyman D."/>
            <person name="Rogers J."/>
            <person name="Sulston J."/>
            <person name="Ainscough R."/>
            <person name="Beck S."/>
            <person name="Bentley D."/>
            <person name="Burton J."/>
            <person name="Clee C."/>
            <person name="Carter N."/>
            <person name="Coulson A."/>
            <person name="Deadman R."/>
            <person name="Deloukas P."/>
            <person name="Dunham A."/>
            <person name="Dunham I."/>
            <person name="Durbin R."/>
            <person name="French L."/>
            <person name="Grafham D."/>
            <person name="Gregory S."/>
            <person name="Hubbard T."/>
            <person name="Humphray S."/>
            <person name="Hunt A."/>
            <person name="Jones M."/>
            <person name="Lloyd C."/>
            <person name="McMurray A."/>
            <person name="Matthews L."/>
            <person name="Mercer S."/>
            <person name="Milne S."/>
            <person name="Mullikin J.C."/>
            <person name="Mungall A."/>
            <person name="Plumb R."/>
            <person name="Ross M."/>
            <person name="Shownkeen R."/>
            <person name="Sims S."/>
            <person name="Waterston R.H."/>
            <person name="Wilson R.K."/>
            <person name="Hillier L.W."/>
            <person name="McPherson J.D."/>
            <person name="Marra M.A."/>
            <person name="Mardis E.R."/>
            <person name="Fulton L.A."/>
            <person name="Chinwalla A.T."/>
            <person name="Pepin K.H."/>
            <person name="Gish W.R."/>
            <person name="Chissoe S.L."/>
            <person name="Wendl M.C."/>
            <person name="Delehaunty K.D."/>
            <person name="Miner T.L."/>
            <person name="Delehaunty A."/>
            <person name="Kramer J.B."/>
            <person name="Cook L.L."/>
            <person name="Fulton R.S."/>
            <person name="Johnson D.L."/>
            <person name="Minx P.J."/>
            <person name="Clifton S.W."/>
            <person name="Hawkins T."/>
            <person name="Branscomb E."/>
            <person name="Predki P."/>
            <person name="Richardson P."/>
            <person name="Wenning S."/>
            <person name="Slezak T."/>
            <person name="Doggett N."/>
            <person name="Cheng J.F."/>
            <person name="Olsen A."/>
            <person name="Lucas S."/>
            <person name="Elkin C."/>
            <person name="Uberbacher E."/>
            <person name="Frazier M."/>
            <person name="Gibbs R.A."/>
            <person name="Muzny D.M."/>
            <person name="Scherer S.E."/>
            <person name="Bouck J.B."/>
            <person name="Sodergren E.J."/>
            <person name="Worley K.C."/>
            <person name="Rives C.M."/>
            <person name="Gorrell J.H."/>
            <person name="Metzker M.L."/>
            <person name="Naylor S.L."/>
            <person name="Kucherlapati R.S."/>
            <person name="Nelson D.L."/>
            <person name="Weinstock G.M."/>
            <person name="Sakaki Y."/>
            <person name="Fujiyama A."/>
            <person name="Hattori M."/>
            <person name="Yada T."/>
            <person name="Toyoda A."/>
            <person name="Itoh T."/>
            <person name="Kawagoe C."/>
            <person name="Watanabe H."/>
            <person name="Totoki Y."/>
            <person name="Taylor T."/>
            <person name="Weissenbach J."/>
            <person name="Heilig R."/>
            <person name="Saurin W."/>
            <person name="Artiguenave F."/>
            <person name="Brottier P."/>
            <person name="Bruls T."/>
            <person name="Pelletier E."/>
            <person name="Robert C."/>
            <person name="Wincker P."/>
            <person name="Smith D.R."/>
            <person name="Doucette-Stamm L."/>
            <person name="Rubenfield M."/>
            <person name="Weinstock K."/>
            <person name="Lee H.M."/>
            <person name="Dubois J."/>
            <person name="Rosenthal A."/>
            <person name="Platzer M."/>
            <person name="Nyakatura G."/>
            <person name="Taudien S."/>
            <person name="Rump A."/>
            <person name="Yang H."/>
            <person name="Yu J."/>
            <person name="Wang J."/>
            <person name="Huang G."/>
            <person name="Gu J."/>
            <person name="Hood L."/>
            <person name="Rowen L."/>
            <person name="Madan A."/>
            <person name="Qin S."/>
            <person name="Davis R.W."/>
            <person name="Federspiel N.A."/>
            <person name="Abola A.P."/>
            <person name="Proctor M.J."/>
            <person name="Myers R.M."/>
            <person name="Schmutz J."/>
            <person name="Dickson M."/>
            <person name="Grimwood J."/>
            <person name="Cox D.R."/>
            <person name="Olson M.V."/>
            <person name="Kaul R."/>
            <person name="Raymond C."/>
            <person name="Shimizu N."/>
            <person name="Kawasaki K."/>
            <person name="Minoshima S."/>
            <person name="Evans G.A."/>
            <person name="Athanasiou M."/>
            <person name="Schultz R."/>
            <person name="Roe B.A."/>
            <person name="Chen F."/>
            <person name="Pan H."/>
            <person name="Ramser J."/>
            <person name="Lehrach H."/>
            <person name="Reinhardt R."/>
            <person name="McCombie W.R."/>
            <person name="de la Bastide M."/>
            <person name="Dedhia N."/>
            <person name="Blocker H."/>
            <person name="Hornischer K."/>
            <person name="Nordsiek G."/>
            <person name="Agarwala R."/>
            <person name="Aravind L."/>
            <person name="Bailey J.A."/>
            <person name="Bateman A."/>
            <person name="Batzoglou S."/>
            <person name="Birney E."/>
            <person name="Bork P."/>
            <person name="Brown D.G."/>
            <person name="Burge C.B."/>
            <person name="Cerutti L."/>
            <person name="Chen H.C."/>
            <person name="Church D."/>
            <person name="Clamp M."/>
            <person name="Copley R.R."/>
            <person name="Doerks T."/>
            <person name="Eddy S.R."/>
            <person name="Eichler E.E."/>
            <person name="Furey T.S."/>
            <person name="Galagan J."/>
            <person name="Gilbert J.G."/>
            <person name="Harmon C."/>
            <person name="Hayashizaki Y."/>
            <person name="Haussler D."/>
            <person name="Hermjakob H."/>
            <person name="Hokamp K."/>
            <person name="Jang W."/>
            <person name="Johnson L.S."/>
            <person name="Jones T.A."/>
            <person name="Kasif S."/>
            <person name="Kaspryzk A."/>
            <person name="Kennedy S."/>
            <person name="Kent W.J."/>
            <person name="Kitts P."/>
            <person name="Koonin E.V."/>
            <person name="Korf I."/>
            <person name="Kulp D."/>
            <person name="Lancet D."/>
            <person name="Lowe T.M."/>
            <person name="McLysaght A."/>
            <person name="Mikkelsen T."/>
            <person name="Moran J.V."/>
            <person name="Mulder N."/>
            <person name="Pollara V.J."/>
            <person name="Ponting C.P."/>
            <person name="Schuler G."/>
            <person name="Schultz J."/>
            <person name="Slater G."/>
            <person name="Smit A.F."/>
            <person name="Stupka E."/>
            <person name="Szustakowski J."/>
            <person name="Thierry-Mieg D."/>
            <person name="Thierry-Mieg J."/>
            <person name="Wagner L."/>
            <person name="Wallis J."/>
            <person name="Wheeler R."/>
            <person name="Williams A."/>
            <person name="Wolf Y.I."/>
            <person name="Wolfe K.H."/>
            <person name="Yang S.P."/>
            <person name="Yeh R.F."/>
            <person name="Collins F."/>
            <person name="Guyer M.S."/>
            <person name="Peterson J."/>
            <person name="Felsenfeld A."/>
            <person name="Wetterstrand K.A."/>
            <person name="Patrinos A."/>
            <person name="Morgan M.J."/>
            <person name="de Jong P."/>
            <person name="Catanese J.J."/>
            <person name="Osoegawa K."/>
            <person name="Shizuya H."/>
            <person name="Choi S."/>
            <person name="Chen Y.J."/>
        </authorList>
    </citation>
    <scope>NUCLEOTIDE SEQUENCE [LARGE SCALE GENOMIC DNA]</scope>
</reference>
<evidence type="ECO:0000256" key="1">
    <source>
        <dbReference type="SAM" id="MobiDB-lite"/>
    </source>
</evidence>
<keyword evidence="4" id="KW-1185">Reference proteome</keyword>
<dbReference type="AlphaFoldDB" id="A0A7I2YQY5"/>
<dbReference type="Pfam" id="PF16546">
    <property type="entry name" value="SGTA_dimer"/>
    <property type="match status" value="1"/>
</dbReference>
<name>A0A7I2YQY5_HUMAN</name>
<evidence type="ECO:0007829" key="5">
    <source>
        <dbReference type="PeptideAtlas" id="A0A7I2YQY5"/>
    </source>
</evidence>
<protein>
    <submittedName>
        <fullName evidence="3">Small glutamine rich tetratricopeptide repeat co-chaperone alpha</fullName>
    </submittedName>
</protein>
<feature type="domain" description="SGTA homodimerisation" evidence="2">
    <location>
        <begin position="3"/>
        <end position="33"/>
    </location>
</feature>
<dbReference type="Proteomes" id="UP000005640">
    <property type="component" value="Chromosome 19"/>
</dbReference>
<dbReference type="Ensembl" id="ENST00000678109.1">
    <property type="protein sequence ID" value="ENSP00000504855.1"/>
    <property type="gene ID" value="ENSG00000104969.11"/>
</dbReference>
<accession>A0A7I2YQY5</accession>
<dbReference type="SMR" id="A0A7I2YQY5"/>
<dbReference type="GeneTree" id="ENSGT00940000159037"/>
<evidence type="ECO:0000259" key="2">
    <source>
        <dbReference type="Pfam" id="PF16546"/>
    </source>
</evidence>
<feature type="region of interest" description="Disordered" evidence="1">
    <location>
        <begin position="25"/>
        <end position="51"/>
    </location>
</feature>
<reference evidence="3" key="4">
    <citation type="submission" date="2025-08" db="UniProtKB">
        <authorList>
            <consortium name="Ensembl"/>
        </authorList>
    </citation>
    <scope>IDENTIFICATION</scope>
</reference>
<evidence type="ECO:0007829" key="6">
    <source>
        <dbReference type="ProteomicsDB" id="A0A7I2YQY5"/>
    </source>
</evidence>
<evidence type="ECO:0000313" key="3">
    <source>
        <dbReference type="Ensembl" id="ENSP00000504855.1"/>
    </source>
</evidence>
<dbReference type="InterPro" id="IPR032374">
    <property type="entry name" value="SGTA_dimer"/>
</dbReference>
<gene>
    <name evidence="3" type="primary">SGTA</name>
</gene>